<dbReference type="AlphaFoldDB" id="A0A0H5G9P6"/>
<dbReference type="SUPFAM" id="SSF52058">
    <property type="entry name" value="L domain-like"/>
    <property type="match status" value="1"/>
</dbReference>
<accession>A0A0H5G9P6</accession>
<organism evidence="1">
    <name type="scientific">Leucosporidium scottii</name>
    <dbReference type="NCBI Taxonomy" id="5278"/>
    <lineage>
        <taxon>Eukaryota</taxon>
        <taxon>Fungi</taxon>
        <taxon>Dikarya</taxon>
        <taxon>Basidiomycota</taxon>
        <taxon>Pucciniomycotina</taxon>
        <taxon>Microbotryomycetes</taxon>
        <taxon>Leucosporidiales</taxon>
        <taxon>Leucosporidium</taxon>
    </lineage>
</organism>
<reference evidence="1" key="1">
    <citation type="submission" date="2015-06" db="EMBL/GenBank/DDBJ databases">
        <title>Genetic Architecture Underlying Mating-Type Determination in the Yeast Leucosporidium scottii and the Evolution of Mating Systems in Basidiomycetes.</title>
        <authorList>
            <person name="Maia T.M."/>
            <person name="Lopes S."/>
            <person name="Almeida J.M.G.C.F."/>
            <person name="Rosa L.H."/>
            <person name="Sampaio J.P."/>
            <person name="Goncalves P."/>
            <person name="Coelho M.A."/>
        </authorList>
    </citation>
    <scope>NUCLEOTIDE SEQUENCE</scope>
</reference>
<dbReference type="Gene3D" id="3.80.10.10">
    <property type="entry name" value="Ribonuclease Inhibitor"/>
    <property type="match status" value="1"/>
</dbReference>
<dbReference type="InterPro" id="IPR032675">
    <property type="entry name" value="LRR_dom_sf"/>
</dbReference>
<name>A0A0H5G9P6_9BASI</name>
<evidence type="ECO:0000313" key="1">
    <source>
        <dbReference type="EMBL" id="CRX79024.1"/>
    </source>
</evidence>
<sequence length="353" mass="39492">MTQIHDLPTELLHRILELAAADLSMFDGQSRTALLGATSLVAPAWRAASQRLLFADVKLRSKQGSKKLLARLDTLASPPTIERLQVEESRHLQQLVARSNGLRALAVVSGSRGDSGVIDLDAALVSRLRSLILETKTPFSIPSLLSPIRLTSLSISSTQPFFPTALNSLLRTAASLVELHLRWDRAEEFPSPRMESLEVAAPQLHTLLLVSPPPADDWPTSGHSLSTFLPRCTSLKSLHVSDFWVHDLEDLLRLIPSKLRTLETSLWTDEEKVERLGEEGLDYPGPQLIAASKLPALAELNRWRFEWSDWVPEEGSMVEWEALLKERGVELRDRTRFFTGERFSHLFAGKVLH</sequence>
<protein>
    <recommendedName>
        <fullName evidence="2">F-box domain-containing protein</fullName>
    </recommendedName>
</protein>
<evidence type="ECO:0008006" key="2">
    <source>
        <dbReference type="Google" id="ProtNLM"/>
    </source>
</evidence>
<proteinExistence type="predicted"/>
<dbReference type="EMBL" id="LN868506">
    <property type="protein sequence ID" value="CRX79024.1"/>
    <property type="molecule type" value="Genomic_DNA"/>
</dbReference>